<name>A0AA38WMM8_9ASTR</name>
<dbReference type="PANTHER" id="PTHR31170">
    <property type="entry name" value="BNAC04G53230D PROTEIN"/>
    <property type="match status" value="1"/>
</dbReference>
<organism evidence="1 2">
    <name type="scientific">Centaurea solstitialis</name>
    <name type="common">yellow star-thistle</name>
    <dbReference type="NCBI Taxonomy" id="347529"/>
    <lineage>
        <taxon>Eukaryota</taxon>
        <taxon>Viridiplantae</taxon>
        <taxon>Streptophyta</taxon>
        <taxon>Embryophyta</taxon>
        <taxon>Tracheophyta</taxon>
        <taxon>Spermatophyta</taxon>
        <taxon>Magnoliopsida</taxon>
        <taxon>eudicotyledons</taxon>
        <taxon>Gunneridae</taxon>
        <taxon>Pentapetalae</taxon>
        <taxon>asterids</taxon>
        <taxon>campanulids</taxon>
        <taxon>Asterales</taxon>
        <taxon>Asteraceae</taxon>
        <taxon>Carduoideae</taxon>
        <taxon>Cardueae</taxon>
        <taxon>Centaureinae</taxon>
        <taxon>Centaurea</taxon>
    </lineage>
</organism>
<dbReference type="Proteomes" id="UP001172457">
    <property type="component" value="Chromosome 4"/>
</dbReference>
<gene>
    <name evidence="1" type="ORF">OSB04_018091</name>
</gene>
<dbReference type="InterPro" id="IPR004158">
    <property type="entry name" value="DUF247_pln"/>
</dbReference>
<proteinExistence type="predicted"/>
<dbReference type="PANTHER" id="PTHR31170:SF18">
    <property type="entry name" value="(WILD MALAYSIAN BANANA) HYPOTHETICAL PROTEIN"/>
    <property type="match status" value="1"/>
</dbReference>
<dbReference type="EMBL" id="JARYMX010000004">
    <property type="protein sequence ID" value="KAJ9554046.1"/>
    <property type="molecule type" value="Genomic_DNA"/>
</dbReference>
<keyword evidence="2" id="KW-1185">Reference proteome</keyword>
<sequence>MADQETEWVNTVNEELNQMGDSSSEMEQWKKRSIYRVPSCVTDLNKKAYKPQSVSFGPYHFGEPNLEAMEENKRRALLHFLKRYKKPIECYVDGVTEVVDDLRHAYGSLDQKWYQDTGGFVKMMILDGCFMLEILRVATTQIGDGENDDDDIDDYAPNDPIFSNHGKLYIMPYLKRDMLMLENQLPMLLLNKIVAVAKGESDPNQHDDEFVNKMMQKFCSPNTRITKMGKCLHPLDVYRKGLLWENPHHKKKPVTKSYHRLVIEEGEEIVRSATELYEAGIRFKKTKSRSLKSISFHGGVLRLPPVMVDDATESLYLNLIAFERLHVGAGNEVTSYIFFMDNIIDHANDVNLLHAQGIIQNAIGSNKAVAKLFNSLSKDITLEPESALDIVHNQEAMERVASEPNPHLFQESVGNPLEYLKESYNLLKSCWFCTLIMYGYKSTERHTYRSCMEEIYLRSKAMVDDFHQQMLFLQEITHKKSSSRSSIRRQTSSRAYCTECDHLSQCSCFPAGHFEQVPDA</sequence>
<protein>
    <submittedName>
        <fullName evidence="1">Uncharacterized protein</fullName>
    </submittedName>
</protein>
<accession>A0AA38WMM8</accession>
<reference evidence="1" key="1">
    <citation type="submission" date="2023-03" db="EMBL/GenBank/DDBJ databases">
        <title>Chromosome-scale reference genome and RAD-based genetic map of yellow starthistle (Centaurea solstitialis) reveal putative structural variation and QTLs associated with invader traits.</title>
        <authorList>
            <person name="Reatini B."/>
            <person name="Cang F.A."/>
            <person name="Jiang Q."/>
            <person name="Mckibben M.T.W."/>
            <person name="Barker M.S."/>
            <person name="Rieseberg L.H."/>
            <person name="Dlugosch K.M."/>
        </authorList>
    </citation>
    <scope>NUCLEOTIDE SEQUENCE</scope>
    <source>
        <strain evidence="1">CAN-66</strain>
        <tissue evidence="1">Leaf</tissue>
    </source>
</reference>
<comment type="caution">
    <text evidence="1">The sequence shown here is derived from an EMBL/GenBank/DDBJ whole genome shotgun (WGS) entry which is preliminary data.</text>
</comment>
<dbReference type="Pfam" id="PF03140">
    <property type="entry name" value="DUF247"/>
    <property type="match status" value="1"/>
</dbReference>
<evidence type="ECO:0000313" key="2">
    <source>
        <dbReference type="Proteomes" id="UP001172457"/>
    </source>
</evidence>
<evidence type="ECO:0000313" key="1">
    <source>
        <dbReference type="EMBL" id="KAJ9554046.1"/>
    </source>
</evidence>
<dbReference type="AlphaFoldDB" id="A0AA38WMM8"/>